<protein>
    <submittedName>
        <fullName evidence="8">Uncharacterized protein</fullName>
    </submittedName>
</protein>
<dbReference type="InterPro" id="IPR007248">
    <property type="entry name" value="Mpv17_PMP22"/>
</dbReference>
<evidence type="ECO:0000256" key="7">
    <source>
        <dbReference type="SAM" id="MobiDB-lite"/>
    </source>
</evidence>
<feature type="compositionally biased region" description="Acidic residues" evidence="7">
    <location>
        <begin position="45"/>
        <end position="56"/>
    </location>
</feature>
<comment type="subcellular location">
    <subcellularLocation>
        <location evidence="1">Membrane</location>
        <topology evidence="1">Multi-pass membrane protein</topology>
    </subcellularLocation>
</comment>
<evidence type="ECO:0000256" key="1">
    <source>
        <dbReference type="ARBA" id="ARBA00004141"/>
    </source>
</evidence>
<dbReference type="OrthoDB" id="430207at2759"/>
<organism evidence="8 9">
    <name type="scientific">Phytophthora nicotianae P1976</name>
    <dbReference type="NCBI Taxonomy" id="1317066"/>
    <lineage>
        <taxon>Eukaryota</taxon>
        <taxon>Sar</taxon>
        <taxon>Stramenopiles</taxon>
        <taxon>Oomycota</taxon>
        <taxon>Peronosporomycetes</taxon>
        <taxon>Peronosporales</taxon>
        <taxon>Peronosporaceae</taxon>
        <taxon>Phytophthora</taxon>
    </lineage>
</organism>
<dbReference type="Pfam" id="PF04117">
    <property type="entry name" value="Mpv17_PMP22"/>
    <property type="match status" value="1"/>
</dbReference>
<evidence type="ECO:0000256" key="4">
    <source>
        <dbReference type="ARBA" id="ARBA00022989"/>
    </source>
</evidence>
<dbReference type="GO" id="GO:0005737">
    <property type="term" value="C:cytoplasm"/>
    <property type="evidence" value="ECO:0007669"/>
    <property type="project" value="TreeGrafter"/>
</dbReference>
<feature type="region of interest" description="Disordered" evidence="7">
    <location>
        <begin position="38"/>
        <end position="60"/>
    </location>
</feature>
<dbReference type="PANTHER" id="PTHR11266:SF17">
    <property type="entry name" value="PROTEIN MPV17"/>
    <property type="match status" value="1"/>
</dbReference>
<accession>A0A081B278</accession>
<gene>
    <name evidence="8" type="ORF">F444_00983</name>
</gene>
<dbReference type="EMBL" id="ANJA01000186">
    <property type="protein sequence ID" value="ETO85239.1"/>
    <property type="molecule type" value="Genomic_DNA"/>
</dbReference>
<dbReference type="AlphaFoldDB" id="A0A081B278"/>
<comment type="similarity">
    <text evidence="2 6">Belongs to the peroxisomal membrane protein PXMP2/4 family.</text>
</comment>
<proteinExistence type="inferred from homology"/>
<keyword evidence="3" id="KW-0812">Transmembrane</keyword>
<evidence type="ECO:0000256" key="6">
    <source>
        <dbReference type="RuleBase" id="RU363053"/>
    </source>
</evidence>
<evidence type="ECO:0000256" key="3">
    <source>
        <dbReference type="ARBA" id="ARBA00022692"/>
    </source>
</evidence>
<dbReference type="Proteomes" id="UP000028582">
    <property type="component" value="Unassembled WGS sequence"/>
</dbReference>
<evidence type="ECO:0000313" key="8">
    <source>
        <dbReference type="EMBL" id="ETO85239.1"/>
    </source>
</evidence>
<keyword evidence="5" id="KW-0472">Membrane</keyword>
<dbReference type="PANTHER" id="PTHR11266">
    <property type="entry name" value="PEROXISOMAL MEMBRANE PROTEIN 2, PXMP2 MPV17"/>
    <property type="match status" value="1"/>
</dbReference>
<keyword evidence="4" id="KW-1133">Transmembrane helix</keyword>
<evidence type="ECO:0000313" key="9">
    <source>
        <dbReference type="Proteomes" id="UP000028582"/>
    </source>
</evidence>
<evidence type="ECO:0000256" key="2">
    <source>
        <dbReference type="ARBA" id="ARBA00006824"/>
    </source>
</evidence>
<comment type="caution">
    <text evidence="8">The sequence shown here is derived from an EMBL/GenBank/DDBJ whole genome shotgun (WGS) entry which is preliminary data.</text>
</comment>
<evidence type="ECO:0000256" key="5">
    <source>
        <dbReference type="ARBA" id="ARBA00023136"/>
    </source>
</evidence>
<sequence>MRRLGLLYDGWLRRSPMVTKSVTSAVLFGLGDRVAQRMEKSGKQEDDDPRGEESGDDGAIVSESTARTMRMMIWGSVLFTPVAHTWINFIERTVGSQGKVVVFKKMLLDALVFAPSINTLFFTSTQMMQGKSIGHGVDFAADRLPQTLKANYMIWPVANIINYSYVPLQYRILFINCVNLVWTTVLSTISSRPAAATVKEKGEVKTVMPSGEEAIEC</sequence>
<reference evidence="8 9" key="1">
    <citation type="submission" date="2013-11" db="EMBL/GenBank/DDBJ databases">
        <title>The Genome Sequence of Phytophthora parasitica P1976.</title>
        <authorList>
            <consortium name="The Broad Institute Genomics Platform"/>
            <person name="Russ C."/>
            <person name="Tyler B."/>
            <person name="Panabieres F."/>
            <person name="Shan W."/>
            <person name="Tripathy S."/>
            <person name="Grunwald N."/>
            <person name="Machado M."/>
            <person name="Johnson C.S."/>
            <person name="Walker B."/>
            <person name="Young S."/>
            <person name="Zeng Q."/>
            <person name="Gargeya S."/>
            <person name="Fitzgerald M."/>
            <person name="Haas B."/>
            <person name="Abouelleil A."/>
            <person name="Allen A.W."/>
            <person name="Alvarado L."/>
            <person name="Arachchi H.M."/>
            <person name="Berlin A.M."/>
            <person name="Chapman S.B."/>
            <person name="Gainer-Dewar J."/>
            <person name="Goldberg J."/>
            <person name="Griggs A."/>
            <person name="Gujja S."/>
            <person name="Hansen M."/>
            <person name="Howarth C."/>
            <person name="Imamovic A."/>
            <person name="Ireland A."/>
            <person name="Larimer J."/>
            <person name="McCowan C."/>
            <person name="Murphy C."/>
            <person name="Pearson M."/>
            <person name="Poon T.W."/>
            <person name="Priest M."/>
            <person name="Roberts A."/>
            <person name="Saif S."/>
            <person name="Shea T."/>
            <person name="Sisk P."/>
            <person name="Sykes S."/>
            <person name="Wortman J."/>
            <person name="Nusbaum C."/>
            <person name="Birren B."/>
        </authorList>
    </citation>
    <scope>NUCLEOTIDE SEQUENCE [LARGE SCALE GENOMIC DNA]</scope>
    <source>
        <strain evidence="8 9">P1976</strain>
    </source>
</reference>
<name>A0A081B278_PHYNI</name>
<dbReference type="GO" id="GO:0016020">
    <property type="term" value="C:membrane"/>
    <property type="evidence" value="ECO:0007669"/>
    <property type="project" value="UniProtKB-SubCell"/>
</dbReference>